<evidence type="ECO:0000259" key="1">
    <source>
        <dbReference type="Pfam" id="PF10686"/>
    </source>
</evidence>
<dbReference type="HOGENOM" id="CLU_144704_1_0_6"/>
<feature type="domain" description="YspA cpYpsA-related SLOG" evidence="1">
    <location>
        <begin position="3"/>
        <end position="66"/>
    </location>
</feature>
<dbReference type="EMBL" id="AMCZ02000057">
    <property type="protein sequence ID" value="EWC39043.1"/>
    <property type="molecule type" value="Genomic_DNA"/>
</dbReference>
<dbReference type="eggNOG" id="COG0758">
    <property type="taxonomic scope" value="Bacteria"/>
</dbReference>
<accession>A0A061JKJ0</accession>
<dbReference type="OrthoDB" id="572639at2"/>
<dbReference type="InterPro" id="IPR019627">
    <property type="entry name" value="YAcAr"/>
</dbReference>
<organism evidence="2 3">
    <name type="scientific">Stutzerimonas stutzeri KOS6</name>
    <dbReference type="NCBI Taxonomy" id="1218352"/>
    <lineage>
        <taxon>Bacteria</taxon>
        <taxon>Pseudomonadati</taxon>
        <taxon>Pseudomonadota</taxon>
        <taxon>Gammaproteobacteria</taxon>
        <taxon>Pseudomonadales</taxon>
        <taxon>Pseudomonadaceae</taxon>
        <taxon>Stutzerimonas</taxon>
    </lineage>
</organism>
<gene>
    <name evidence="2" type="ORF">B597_022185</name>
</gene>
<dbReference type="Proteomes" id="UP000026923">
    <property type="component" value="Unassembled WGS sequence"/>
</dbReference>
<dbReference type="Pfam" id="PF10686">
    <property type="entry name" value="YAcAr"/>
    <property type="match status" value="1"/>
</dbReference>
<name>A0A061JKJ0_STUST</name>
<protein>
    <recommendedName>
        <fullName evidence="1">YspA cpYpsA-related SLOG domain-containing protein</fullName>
    </recommendedName>
</protein>
<proteinExistence type="predicted"/>
<dbReference type="RefSeq" id="WP_003297571.1">
    <property type="nucleotide sequence ID" value="NZ_KK020676.1"/>
</dbReference>
<dbReference type="AlphaFoldDB" id="A0A061JKJ0"/>
<reference evidence="2 3" key="1">
    <citation type="journal article" date="2013" name="Genome Announc.">
        <title>Draft Genome of the Nitrogen-Fixing Bacterium Pseudomonas stutzeri Strain KOS6 Isolated from Industrial Hydrocarbon Sludge.</title>
        <authorList>
            <person name="Grigoryeva T.V."/>
            <person name="Laikov A.V."/>
            <person name="Naumova R.P."/>
            <person name="Manolov A.I."/>
            <person name="Larin A.K."/>
            <person name="Karpova I.Y."/>
            <person name="Semashko T.A."/>
            <person name="Alexeev D.G."/>
            <person name="Kostryukova E.S."/>
            <person name="Muller R."/>
            <person name="Govorun V.M."/>
        </authorList>
    </citation>
    <scope>NUCLEOTIDE SEQUENCE [LARGE SCALE GENOMIC DNA]</scope>
    <source>
        <strain evidence="2 3">KOS6</strain>
    </source>
</reference>
<evidence type="ECO:0000313" key="3">
    <source>
        <dbReference type="Proteomes" id="UP000026923"/>
    </source>
</evidence>
<sequence length="114" mass="12343">MPVRIIVCGGRDYADRARVFEVLDKVHALRVIAEVIQGDAPGADSLAKEWAKARGIKHTDCPADLKSLGRRAGPVRNRYMLTLKPDGVVAFSGGRGTLDMCRAAQEAGVPVYRP</sequence>
<evidence type="ECO:0000313" key="2">
    <source>
        <dbReference type="EMBL" id="EWC39043.1"/>
    </source>
</evidence>
<comment type="caution">
    <text evidence="2">The sequence shown here is derived from an EMBL/GenBank/DDBJ whole genome shotgun (WGS) entry which is preliminary data.</text>
</comment>